<keyword evidence="9" id="KW-0227">DNA damage</keyword>
<dbReference type="Gene3D" id="1.10.150.20">
    <property type="entry name" value="5' to 3' exonuclease, C-terminal subdomain"/>
    <property type="match status" value="1"/>
</dbReference>
<keyword evidence="11" id="KW-0234">DNA repair</keyword>
<dbReference type="OMA" id="KLACKSH"/>
<dbReference type="InterPro" id="IPR036775">
    <property type="entry name" value="DNA_pol_Y-fam_lit_finger_sf"/>
</dbReference>
<dbReference type="EMBL" id="GL377576">
    <property type="protein sequence ID" value="EFJ29897.1"/>
    <property type="molecule type" value="Genomic_DNA"/>
</dbReference>
<dbReference type="GO" id="GO:0005657">
    <property type="term" value="C:replication fork"/>
    <property type="evidence" value="ECO:0000318"/>
    <property type="project" value="GO_Central"/>
</dbReference>
<evidence type="ECO:0000256" key="12">
    <source>
        <dbReference type="ARBA" id="ARBA00023242"/>
    </source>
</evidence>
<evidence type="ECO:0000256" key="1">
    <source>
        <dbReference type="ARBA" id="ARBA00001936"/>
    </source>
</evidence>
<dbReference type="GO" id="GO:0035861">
    <property type="term" value="C:site of double-strand break"/>
    <property type="evidence" value="ECO:0000318"/>
    <property type="project" value="GO_Central"/>
</dbReference>
<dbReference type="HOGENOM" id="CLU_012348_7_0_1"/>
<evidence type="ECO:0000256" key="7">
    <source>
        <dbReference type="ARBA" id="ARBA00022695"/>
    </source>
</evidence>
<evidence type="ECO:0000313" key="17">
    <source>
        <dbReference type="Proteomes" id="UP000001514"/>
    </source>
</evidence>
<dbReference type="eggNOG" id="KOG2095">
    <property type="taxonomic scope" value="Eukaryota"/>
</dbReference>
<dbReference type="Pfam" id="PF00817">
    <property type="entry name" value="IMS"/>
    <property type="match status" value="1"/>
</dbReference>
<dbReference type="InterPro" id="IPR017961">
    <property type="entry name" value="DNA_pol_Y-fam_little_finger"/>
</dbReference>
<proteinExistence type="inferred from homology"/>
<dbReference type="SUPFAM" id="SSF56672">
    <property type="entry name" value="DNA/RNA polymerases"/>
    <property type="match status" value="1"/>
</dbReference>
<dbReference type="InterPro" id="IPR043128">
    <property type="entry name" value="Rev_trsase/Diguanyl_cyclase"/>
</dbReference>
<dbReference type="KEGG" id="smo:SELMODRAFT_90560"/>
<keyword evidence="17" id="KW-1185">Reference proteome</keyword>
<dbReference type="PROSITE" id="PS50173">
    <property type="entry name" value="UMUC"/>
    <property type="match status" value="1"/>
</dbReference>
<keyword evidence="10" id="KW-0460">Magnesium</keyword>
<dbReference type="GO" id="GO:0006281">
    <property type="term" value="P:DNA repair"/>
    <property type="evidence" value="ECO:0007669"/>
    <property type="project" value="UniProtKB-KW"/>
</dbReference>
<evidence type="ECO:0000256" key="3">
    <source>
        <dbReference type="ARBA" id="ARBA00004123"/>
    </source>
</evidence>
<dbReference type="GO" id="GO:0009314">
    <property type="term" value="P:response to radiation"/>
    <property type="evidence" value="ECO:0000318"/>
    <property type="project" value="GO_Central"/>
</dbReference>
<evidence type="ECO:0000256" key="5">
    <source>
        <dbReference type="ARBA" id="ARBA00012417"/>
    </source>
</evidence>
<dbReference type="GO" id="GO:0005634">
    <property type="term" value="C:nucleus"/>
    <property type="evidence" value="ECO:0000318"/>
    <property type="project" value="GO_Central"/>
</dbReference>
<dbReference type="Gramene" id="EFJ29897">
    <property type="protein sequence ID" value="EFJ29897"/>
    <property type="gene ID" value="SELMODRAFT_90560"/>
</dbReference>
<comment type="subcellular location">
    <subcellularLocation>
        <location evidence="3">Nucleus</location>
    </subcellularLocation>
</comment>
<dbReference type="GO" id="GO:0003684">
    <property type="term" value="F:damaged DNA binding"/>
    <property type="evidence" value="ECO:0007669"/>
    <property type="project" value="InterPro"/>
</dbReference>
<sequence>MPLARRPASRIRVIAHVDLDCFYVQVEQRRQPQLRGKPTAVIQYNSWKGGACIAVGYEARKCGVKRSMRGDAAKAVCPDLNLVQVPVLHEKADLSIYRDAGSEVVAVLSRVGKCERASIDEVYLDVTEAAERLSSKDLSTLVSEEASTSHIVGLPQVRWLESSAKLGTKEWFCRPDASREDHLLACGAIIIADIRLAVLAETEFTCSAGVAHNKMLAKLSSGMHKPAQQTLVPSSAVESLLATLPISKIGKLGGKLGQELEGELGVKTVGDLLQFSELKLQDMYGPNTGTWLWNTARGINGDEVQDRTLPKSHSSGKTFPGPRALKTLETVVYWLKELAETLQLRLDEDLSQNNRTAHLLTIHASCHIVSRATEAPKFSSKSRPLRYGVDKIVEDSRYLFERSLHEFCSHQSAGKEQSEITSSWAVTGLSLTASNIMAKPMVKT</sequence>
<evidence type="ECO:0000259" key="15">
    <source>
        <dbReference type="PROSITE" id="PS50173"/>
    </source>
</evidence>
<evidence type="ECO:0000256" key="10">
    <source>
        <dbReference type="ARBA" id="ARBA00022842"/>
    </source>
</evidence>
<dbReference type="Gene3D" id="3.30.1490.100">
    <property type="entry name" value="DNA polymerase, Y-family, little finger domain"/>
    <property type="match status" value="1"/>
</dbReference>
<dbReference type="GO" id="GO:0042276">
    <property type="term" value="P:error-prone translesion synthesis"/>
    <property type="evidence" value="ECO:0000318"/>
    <property type="project" value="GO_Central"/>
</dbReference>
<dbReference type="SUPFAM" id="SSF100879">
    <property type="entry name" value="Lesion bypass DNA polymerase (Y-family), little finger domain"/>
    <property type="match status" value="1"/>
</dbReference>
<dbReference type="InterPro" id="IPR043502">
    <property type="entry name" value="DNA/RNA_pol_sf"/>
</dbReference>
<feature type="domain" description="UmuC" evidence="15">
    <location>
        <begin position="14"/>
        <end position="253"/>
    </location>
</feature>
<keyword evidence="12" id="KW-0539">Nucleus</keyword>
<evidence type="ECO:0000256" key="9">
    <source>
        <dbReference type="ARBA" id="ARBA00022763"/>
    </source>
</evidence>
<evidence type="ECO:0000256" key="8">
    <source>
        <dbReference type="ARBA" id="ARBA00022723"/>
    </source>
</evidence>
<evidence type="ECO:0000256" key="13">
    <source>
        <dbReference type="ARBA" id="ARBA00044975"/>
    </source>
</evidence>
<gene>
    <name evidence="16" type="ORF">SELMODRAFT_90560</name>
</gene>
<dbReference type="STRING" id="88036.D8RCS3"/>
<evidence type="ECO:0000256" key="11">
    <source>
        <dbReference type="ARBA" id="ARBA00023204"/>
    </source>
</evidence>
<dbReference type="GO" id="GO:0009411">
    <property type="term" value="P:response to UV"/>
    <property type="evidence" value="ECO:0007669"/>
    <property type="project" value="UniProtKB-ARBA"/>
</dbReference>
<comment type="cofactor">
    <cofactor evidence="1">
        <name>Mn(2+)</name>
        <dbReference type="ChEBI" id="CHEBI:29035"/>
    </cofactor>
</comment>
<evidence type="ECO:0000256" key="2">
    <source>
        <dbReference type="ARBA" id="ARBA00001946"/>
    </source>
</evidence>
<dbReference type="GO" id="GO:0003887">
    <property type="term" value="F:DNA-directed DNA polymerase activity"/>
    <property type="evidence" value="ECO:0000318"/>
    <property type="project" value="GO_Central"/>
</dbReference>
<dbReference type="AlphaFoldDB" id="D8RCS3"/>
<dbReference type="PANTHER" id="PTHR45873:SF1">
    <property type="entry name" value="DNA POLYMERASE ETA"/>
    <property type="match status" value="1"/>
</dbReference>
<dbReference type="EC" id="2.7.7.7" evidence="5"/>
<evidence type="ECO:0000256" key="4">
    <source>
        <dbReference type="ARBA" id="ARBA00010945"/>
    </source>
</evidence>
<keyword evidence="8" id="KW-0479">Metal-binding</keyword>
<organism evidence="17">
    <name type="scientific">Selaginella moellendorffii</name>
    <name type="common">Spikemoss</name>
    <dbReference type="NCBI Taxonomy" id="88036"/>
    <lineage>
        <taxon>Eukaryota</taxon>
        <taxon>Viridiplantae</taxon>
        <taxon>Streptophyta</taxon>
        <taxon>Embryophyta</taxon>
        <taxon>Tracheophyta</taxon>
        <taxon>Lycopodiopsida</taxon>
        <taxon>Selaginellales</taxon>
        <taxon>Selaginellaceae</taxon>
        <taxon>Selaginella</taxon>
    </lineage>
</organism>
<dbReference type="FunFam" id="3.30.70.270:FF:000029">
    <property type="entry name" value="DNA polymerase eta"/>
    <property type="match status" value="1"/>
</dbReference>
<accession>D8RCS3</accession>
<evidence type="ECO:0000256" key="6">
    <source>
        <dbReference type="ARBA" id="ARBA00022679"/>
    </source>
</evidence>
<dbReference type="Proteomes" id="UP000001514">
    <property type="component" value="Unassembled WGS sequence"/>
</dbReference>
<dbReference type="PIRSF" id="PIRSF036603">
    <property type="entry name" value="DPol_eta"/>
    <property type="match status" value="1"/>
</dbReference>
<dbReference type="InParanoid" id="D8RCS3"/>
<dbReference type="Pfam" id="PF11799">
    <property type="entry name" value="IMS_C"/>
    <property type="match status" value="1"/>
</dbReference>
<dbReference type="FunFam" id="3.40.1170.60:FF:000003">
    <property type="entry name" value="DNA polymerase eta"/>
    <property type="match status" value="1"/>
</dbReference>
<dbReference type="InterPro" id="IPR001126">
    <property type="entry name" value="UmuC"/>
</dbReference>
<dbReference type="Gene3D" id="3.40.1170.60">
    <property type="match status" value="1"/>
</dbReference>
<dbReference type="FunCoup" id="D8RCS3">
    <property type="interactions" value="3602"/>
</dbReference>
<comment type="similarity">
    <text evidence="4">Belongs to the DNA polymerase type-Y family.</text>
</comment>
<reference evidence="16 17" key="1">
    <citation type="journal article" date="2011" name="Science">
        <title>The Selaginella genome identifies genetic changes associated with the evolution of vascular plants.</title>
        <authorList>
            <person name="Banks J.A."/>
            <person name="Nishiyama T."/>
            <person name="Hasebe M."/>
            <person name="Bowman J.L."/>
            <person name="Gribskov M."/>
            <person name="dePamphilis C."/>
            <person name="Albert V.A."/>
            <person name="Aono N."/>
            <person name="Aoyama T."/>
            <person name="Ambrose B.A."/>
            <person name="Ashton N.W."/>
            <person name="Axtell M.J."/>
            <person name="Barker E."/>
            <person name="Barker M.S."/>
            <person name="Bennetzen J.L."/>
            <person name="Bonawitz N.D."/>
            <person name="Chapple C."/>
            <person name="Cheng C."/>
            <person name="Correa L.G."/>
            <person name="Dacre M."/>
            <person name="DeBarry J."/>
            <person name="Dreyer I."/>
            <person name="Elias M."/>
            <person name="Engstrom E.M."/>
            <person name="Estelle M."/>
            <person name="Feng L."/>
            <person name="Finet C."/>
            <person name="Floyd S.K."/>
            <person name="Frommer W.B."/>
            <person name="Fujita T."/>
            <person name="Gramzow L."/>
            <person name="Gutensohn M."/>
            <person name="Harholt J."/>
            <person name="Hattori M."/>
            <person name="Heyl A."/>
            <person name="Hirai T."/>
            <person name="Hiwatashi Y."/>
            <person name="Ishikawa M."/>
            <person name="Iwata M."/>
            <person name="Karol K.G."/>
            <person name="Koehler B."/>
            <person name="Kolukisaoglu U."/>
            <person name="Kubo M."/>
            <person name="Kurata T."/>
            <person name="Lalonde S."/>
            <person name="Li K."/>
            <person name="Li Y."/>
            <person name="Litt A."/>
            <person name="Lyons E."/>
            <person name="Manning G."/>
            <person name="Maruyama T."/>
            <person name="Michael T.P."/>
            <person name="Mikami K."/>
            <person name="Miyazaki S."/>
            <person name="Morinaga S."/>
            <person name="Murata T."/>
            <person name="Mueller-Roeber B."/>
            <person name="Nelson D.R."/>
            <person name="Obara M."/>
            <person name="Oguri Y."/>
            <person name="Olmstead R.G."/>
            <person name="Onodera N."/>
            <person name="Petersen B.L."/>
            <person name="Pils B."/>
            <person name="Prigge M."/>
            <person name="Rensing S.A."/>
            <person name="Riano-Pachon D.M."/>
            <person name="Roberts A.W."/>
            <person name="Sato Y."/>
            <person name="Scheller H.V."/>
            <person name="Schulz B."/>
            <person name="Schulz C."/>
            <person name="Shakirov E.V."/>
            <person name="Shibagaki N."/>
            <person name="Shinohara N."/>
            <person name="Shippen D.E."/>
            <person name="Soerensen I."/>
            <person name="Sotooka R."/>
            <person name="Sugimoto N."/>
            <person name="Sugita M."/>
            <person name="Sumikawa N."/>
            <person name="Tanurdzic M."/>
            <person name="Theissen G."/>
            <person name="Ulvskov P."/>
            <person name="Wakazuki S."/>
            <person name="Weng J.K."/>
            <person name="Willats W.W."/>
            <person name="Wipf D."/>
            <person name="Wolf P.G."/>
            <person name="Yang L."/>
            <person name="Zimmer A.D."/>
            <person name="Zhu Q."/>
            <person name="Mitros T."/>
            <person name="Hellsten U."/>
            <person name="Loque D."/>
            <person name="Otillar R."/>
            <person name="Salamov A."/>
            <person name="Schmutz J."/>
            <person name="Shapiro H."/>
            <person name="Lindquist E."/>
            <person name="Lucas S."/>
            <person name="Rokhsar D."/>
            <person name="Grigoriev I.V."/>
        </authorList>
    </citation>
    <scope>NUCLEOTIDE SEQUENCE [LARGE SCALE GENOMIC DNA]</scope>
</reference>
<dbReference type="FunFam" id="1.10.150.20:FF:000014">
    <property type="entry name" value="Polymerase (DNA directed), eta"/>
    <property type="match status" value="1"/>
</dbReference>
<dbReference type="PANTHER" id="PTHR45873">
    <property type="entry name" value="DNA POLYMERASE ETA"/>
    <property type="match status" value="1"/>
</dbReference>
<comment type="cofactor">
    <cofactor evidence="2">
        <name>Mg(2+)</name>
        <dbReference type="ChEBI" id="CHEBI:18420"/>
    </cofactor>
</comment>
<comment type="catalytic activity">
    <reaction evidence="14">
        <text>DNA(n) + a 2'-deoxyribonucleoside 5'-triphosphate = DNA(n+1) + diphosphate</text>
        <dbReference type="Rhea" id="RHEA:22508"/>
        <dbReference type="Rhea" id="RHEA-COMP:17339"/>
        <dbReference type="Rhea" id="RHEA-COMP:17340"/>
        <dbReference type="ChEBI" id="CHEBI:33019"/>
        <dbReference type="ChEBI" id="CHEBI:61560"/>
        <dbReference type="ChEBI" id="CHEBI:173112"/>
        <dbReference type="EC" id="2.7.7.7"/>
    </reaction>
</comment>
<dbReference type="Gene3D" id="3.30.70.270">
    <property type="match status" value="1"/>
</dbReference>
<evidence type="ECO:0000313" key="16">
    <source>
        <dbReference type="EMBL" id="EFJ29897.1"/>
    </source>
</evidence>
<protein>
    <recommendedName>
        <fullName evidence="13">DNA polymerase eta</fullName>
        <ecNumber evidence="5">2.7.7.7</ecNumber>
    </recommendedName>
</protein>
<name>D8RCS3_SELML</name>
<keyword evidence="7" id="KW-0548">Nucleotidyltransferase</keyword>
<evidence type="ECO:0000256" key="14">
    <source>
        <dbReference type="ARBA" id="ARBA00049244"/>
    </source>
</evidence>
<dbReference type="GO" id="GO:0046872">
    <property type="term" value="F:metal ion binding"/>
    <property type="evidence" value="ECO:0007669"/>
    <property type="project" value="UniProtKB-KW"/>
</dbReference>
<dbReference type="Pfam" id="PF21704">
    <property type="entry name" value="POLH-Rev1_HhH"/>
    <property type="match status" value="1"/>
</dbReference>
<dbReference type="InterPro" id="IPR052230">
    <property type="entry name" value="DNA_polymerase_eta"/>
</dbReference>
<keyword evidence="6" id="KW-0808">Transferase</keyword>